<evidence type="ECO:0000256" key="2">
    <source>
        <dbReference type="SAM" id="SignalP"/>
    </source>
</evidence>
<name>A0A2N8UKZ8_9BASI</name>
<feature type="region of interest" description="Disordered" evidence="1">
    <location>
        <begin position="56"/>
        <end position="163"/>
    </location>
</feature>
<feature type="compositionally biased region" description="Pro residues" evidence="1">
    <location>
        <begin position="113"/>
        <end position="132"/>
    </location>
</feature>
<protein>
    <submittedName>
        <fullName evidence="3">Uncharacterized protein</fullName>
    </submittedName>
</protein>
<evidence type="ECO:0000256" key="1">
    <source>
        <dbReference type="SAM" id="MobiDB-lite"/>
    </source>
</evidence>
<accession>A0A2N8UKZ8</accession>
<reference evidence="3 4" key="1">
    <citation type="submission" date="2017-02" db="EMBL/GenBank/DDBJ databases">
        <authorList>
            <person name="Peterson S.W."/>
        </authorList>
    </citation>
    <scope>NUCLEOTIDE SEQUENCE [LARGE SCALE GENOMIC DNA]</scope>
    <source>
        <strain evidence="3 4">SRS1_H2-8</strain>
    </source>
</reference>
<keyword evidence="2" id="KW-0732">Signal</keyword>
<dbReference type="Proteomes" id="UP000239563">
    <property type="component" value="Chromosome XVII"/>
</dbReference>
<feature type="compositionally biased region" description="Basic and acidic residues" evidence="1">
    <location>
        <begin position="56"/>
        <end position="72"/>
    </location>
</feature>
<dbReference type="AlphaFoldDB" id="A0A2N8UKZ8"/>
<evidence type="ECO:0000313" key="4">
    <source>
        <dbReference type="Proteomes" id="UP000239563"/>
    </source>
</evidence>
<dbReference type="EMBL" id="LT795070">
    <property type="protein sequence ID" value="SJX65382.1"/>
    <property type="molecule type" value="Genomic_DNA"/>
</dbReference>
<gene>
    <name evidence="3" type="ORF">SRS1_15653</name>
</gene>
<sequence>MRSLLTSRAGAAAGDRGTRHARNPAALGMLLVVLFVLFSGVVAASPVPRTPMEFEKRLSKRDGQQHALERRNAAVAPFPGVPLGEMKHWDTAPTVPHLGGVPKPQIAPQHSQQPPPSQPQFKPPQQQPPSEPLHPQQNAGQPAGAGAGSKPAGDWRLFLSAQF</sequence>
<feature type="signal peptide" evidence="2">
    <location>
        <begin position="1"/>
        <end position="44"/>
    </location>
</feature>
<organism evidence="3 4">
    <name type="scientific">Sporisorium reilianum f. sp. reilianum</name>
    <dbReference type="NCBI Taxonomy" id="72559"/>
    <lineage>
        <taxon>Eukaryota</taxon>
        <taxon>Fungi</taxon>
        <taxon>Dikarya</taxon>
        <taxon>Basidiomycota</taxon>
        <taxon>Ustilaginomycotina</taxon>
        <taxon>Ustilaginomycetes</taxon>
        <taxon>Ustilaginales</taxon>
        <taxon>Ustilaginaceae</taxon>
        <taxon>Sporisorium</taxon>
    </lineage>
</organism>
<evidence type="ECO:0000313" key="3">
    <source>
        <dbReference type="EMBL" id="SJX65382.1"/>
    </source>
</evidence>
<proteinExistence type="predicted"/>
<feature type="chain" id="PRO_5014977268" evidence="2">
    <location>
        <begin position="45"/>
        <end position="163"/>
    </location>
</feature>
<feature type="compositionally biased region" description="Low complexity" evidence="1">
    <location>
        <begin position="133"/>
        <end position="152"/>
    </location>
</feature>